<dbReference type="Proteomes" id="UP000255317">
    <property type="component" value="Unassembled WGS sequence"/>
</dbReference>
<dbReference type="Gene3D" id="3.40.50.620">
    <property type="entry name" value="HUPs"/>
    <property type="match status" value="1"/>
</dbReference>
<sequence>MKKILIPIDFKFNSYDAIDYAINFFKREQCEFYFLNTYTYDLSGLNTIDLLQADDDWYDEPKHNSEDNLGKLIQKYAFNNRDSKHRFSAISEYSNLIEGMKKAIKDIKIDLVVLPGKDQKGEDSIRYSRNTKRIIEHIRECPVMIIPSSAEMYKKPKFVLVSRFDIDLPISELENWYELVQIAKGSIKIVTLSGKEELTEKQKSNQCKVRYHLEMLSGEKIEVEYIKNAPALKDFARYHSDYIMCLIDRKPDFWRKLGISHSRITNLGPLPSTPVIALHR</sequence>
<feature type="domain" description="UspA" evidence="1">
    <location>
        <begin position="1"/>
        <end position="147"/>
    </location>
</feature>
<evidence type="ECO:0000313" key="2">
    <source>
        <dbReference type="EMBL" id="RDK89167.1"/>
    </source>
</evidence>
<dbReference type="AlphaFoldDB" id="A0A370QLB5"/>
<dbReference type="EMBL" id="QRAO01000001">
    <property type="protein sequence ID" value="RDK89167.1"/>
    <property type="molecule type" value="Genomic_DNA"/>
</dbReference>
<name>A0A370QLB5_9FLAO</name>
<dbReference type="CDD" id="cd00293">
    <property type="entry name" value="USP-like"/>
    <property type="match status" value="1"/>
</dbReference>
<proteinExistence type="predicted"/>
<dbReference type="Pfam" id="PF00582">
    <property type="entry name" value="Usp"/>
    <property type="match status" value="1"/>
</dbReference>
<protein>
    <submittedName>
        <fullName evidence="2">Nucleotide-binding universal stress UspA family protein</fullName>
    </submittedName>
</protein>
<organism evidence="2 3">
    <name type="scientific">Marinirhabdus gelatinilytica</name>
    <dbReference type="NCBI Taxonomy" id="1703343"/>
    <lineage>
        <taxon>Bacteria</taxon>
        <taxon>Pseudomonadati</taxon>
        <taxon>Bacteroidota</taxon>
        <taxon>Flavobacteriia</taxon>
        <taxon>Flavobacteriales</taxon>
        <taxon>Flavobacteriaceae</taxon>
    </lineage>
</organism>
<dbReference type="RefSeq" id="WP_115122802.1">
    <property type="nucleotide sequence ID" value="NZ_QRAO01000001.1"/>
</dbReference>
<dbReference type="SUPFAM" id="SSF52402">
    <property type="entry name" value="Adenine nucleotide alpha hydrolases-like"/>
    <property type="match status" value="1"/>
</dbReference>
<keyword evidence="3" id="KW-1185">Reference proteome</keyword>
<gene>
    <name evidence="2" type="ORF">C8D94_1011048</name>
</gene>
<comment type="caution">
    <text evidence="2">The sequence shown here is derived from an EMBL/GenBank/DDBJ whole genome shotgun (WGS) entry which is preliminary data.</text>
</comment>
<dbReference type="InterPro" id="IPR006016">
    <property type="entry name" value="UspA"/>
</dbReference>
<dbReference type="InterPro" id="IPR014729">
    <property type="entry name" value="Rossmann-like_a/b/a_fold"/>
</dbReference>
<evidence type="ECO:0000313" key="3">
    <source>
        <dbReference type="Proteomes" id="UP000255317"/>
    </source>
</evidence>
<accession>A0A370QLB5</accession>
<reference evidence="2 3" key="1">
    <citation type="submission" date="2018-07" db="EMBL/GenBank/DDBJ databases">
        <title>Genomic Encyclopedia of Type Strains, Phase IV (KMG-IV): sequencing the most valuable type-strain genomes for metagenomic binning, comparative biology and taxonomic classification.</title>
        <authorList>
            <person name="Goeker M."/>
        </authorList>
    </citation>
    <scope>NUCLEOTIDE SEQUENCE [LARGE SCALE GENOMIC DNA]</scope>
    <source>
        <strain evidence="2 3">DSM 101478</strain>
    </source>
</reference>
<evidence type="ECO:0000259" key="1">
    <source>
        <dbReference type="Pfam" id="PF00582"/>
    </source>
</evidence>
<dbReference type="OrthoDB" id="9788959at2"/>